<dbReference type="InterPro" id="IPR050368">
    <property type="entry name" value="ClC-type_chloride_channel"/>
</dbReference>
<dbReference type="EMBL" id="JAKJKU010000003">
    <property type="protein sequence ID" value="MCF6774189.1"/>
    <property type="molecule type" value="Genomic_DNA"/>
</dbReference>
<dbReference type="CDD" id="cd01031">
    <property type="entry name" value="EriC"/>
    <property type="match status" value="1"/>
</dbReference>
<proteinExistence type="predicted"/>
<dbReference type="Pfam" id="PF00654">
    <property type="entry name" value="Voltage_CLC"/>
    <property type="match status" value="1"/>
</dbReference>
<dbReference type="SUPFAM" id="SSF81340">
    <property type="entry name" value="Clc chloride channel"/>
    <property type="match status" value="1"/>
</dbReference>
<sequence length="502" mass="52186">MTNSEHDTNGLTVSGDVSDDVSNDAKPTASGQPLTRRERLIRVLTGYHSLEWWNEAKGRPSMSMVPLTITAIMVGLGTGIIASLFRVCLEHAEAWRTTVFGWSQGHGVVGVLVAIVAPAVLAMVGAAMVRHLEPVAEGSGIPRVEAIVKGNANPTHMRLLPIKFVGGLMSIGGGLALGREGPSVHLGASVATILGRTYRNNRADLRLLIAAGAAAGLTTAFSAPLAGAVFVLEELVKRFEARMTVAVLSASGAAYSMAHVIVGDDHVFPLPEPQPPTLDNGPFFLLVGLVAGFAGLLYNRMLMRTLAVVDASTFPVELRAGMIGAAIGVVGYLGPNLVGGGDSLTMDALMGRGTVMVLLGLLTLRFIMAIGSYVALTPGGLFAPMLVLGAELGLIIGLVCHALFPQVAPDPSAMAIVGMAALFAASVGAPVTGLVLTTEMTGAVVLLPPLLGACAVAMFIAVIFKCRPIYDALGLRSARNVAKNAAAIEQRTQRAMKAEHER</sequence>
<keyword evidence="2" id="KW-0813">Transport</keyword>
<protein>
    <submittedName>
        <fullName evidence="12">ClC family H(+)/Cl(-) exchange transporter</fullName>
    </submittedName>
</protein>
<keyword evidence="8" id="KW-0868">Chloride</keyword>
<gene>
    <name evidence="12" type="ORF">L3H44_07170</name>
</gene>
<evidence type="ECO:0000256" key="3">
    <source>
        <dbReference type="ARBA" id="ARBA00022692"/>
    </source>
</evidence>
<evidence type="ECO:0000256" key="7">
    <source>
        <dbReference type="ARBA" id="ARBA00023173"/>
    </source>
</evidence>
<keyword evidence="13" id="KW-1185">Reference proteome</keyword>
<dbReference type="RefSeq" id="WP_231725443.1">
    <property type="nucleotide sequence ID" value="NZ_JAFFSY010000002.1"/>
</dbReference>
<evidence type="ECO:0000313" key="12">
    <source>
        <dbReference type="EMBL" id="MCF6774189.1"/>
    </source>
</evidence>
<evidence type="ECO:0000256" key="4">
    <source>
        <dbReference type="ARBA" id="ARBA00022989"/>
    </source>
</evidence>
<dbReference type="InterPro" id="IPR001807">
    <property type="entry name" value="ClC"/>
</dbReference>
<evidence type="ECO:0000256" key="6">
    <source>
        <dbReference type="ARBA" id="ARBA00023136"/>
    </source>
</evidence>
<evidence type="ECO:0000256" key="9">
    <source>
        <dbReference type="ARBA" id="ARBA00023303"/>
    </source>
</evidence>
<feature type="transmembrane region" description="Helical" evidence="11">
    <location>
        <begin position="355"/>
        <end position="376"/>
    </location>
</feature>
<feature type="transmembrane region" description="Helical" evidence="11">
    <location>
        <begin position="442"/>
        <end position="464"/>
    </location>
</feature>
<dbReference type="GeneID" id="92726813"/>
<comment type="subcellular location">
    <subcellularLocation>
        <location evidence="1">Membrane</location>
        <topology evidence="1">Multi-pass membrane protein</topology>
    </subcellularLocation>
</comment>
<feature type="region of interest" description="Disordered" evidence="10">
    <location>
        <begin position="1"/>
        <end position="33"/>
    </location>
</feature>
<feature type="transmembrane region" description="Helical" evidence="11">
    <location>
        <begin position="207"/>
        <end position="232"/>
    </location>
</feature>
<dbReference type="InterPro" id="IPR014743">
    <property type="entry name" value="Cl-channel_core"/>
</dbReference>
<keyword evidence="3 11" id="KW-0812">Transmembrane</keyword>
<feature type="transmembrane region" description="Helical" evidence="11">
    <location>
        <begin position="67"/>
        <end position="87"/>
    </location>
</feature>
<evidence type="ECO:0000256" key="2">
    <source>
        <dbReference type="ARBA" id="ARBA00022448"/>
    </source>
</evidence>
<keyword evidence="6 11" id="KW-0472">Membrane</keyword>
<evidence type="ECO:0000256" key="10">
    <source>
        <dbReference type="SAM" id="MobiDB-lite"/>
    </source>
</evidence>
<feature type="transmembrane region" description="Helical" evidence="11">
    <location>
        <begin position="416"/>
        <end position="436"/>
    </location>
</feature>
<keyword evidence="9" id="KW-0407">Ion channel</keyword>
<keyword evidence="5" id="KW-0406">Ion transport</keyword>
<evidence type="ECO:0000256" key="8">
    <source>
        <dbReference type="ARBA" id="ARBA00023214"/>
    </source>
</evidence>
<feature type="transmembrane region" description="Helical" evidence="11">
    <location>
        <begin position="382"/>
        <end position="404"/>
    </location>
</feature>
<dbReference type="PANTHER" id="PTHR43427:SF6">
    <property type="entry name" value="CHLORIDE CHANNEL PROTEIN CLC-E"/>
    <property type="match status" value="1"/>
</dbReference>
<name>A0ABS9HK49_9CORY</name>
<dbReference type="Proteomes" id="UP001200604">
    <property type="component" value="Unassembled WGS sequence"/>
</dbReference>
<evidence type="ECO:0000256" key="5">
    <source>
        <dbReference type="ARBA" id="ARBA00023065"/>
    </source>
</evidence>
<feature type="transmembrane region" description="Helical" evidence="11">
    <location>
        <begin position="282"/>
        <end position="298"/>
    </location>
</feature>
<reference evidence="12 13" key="1">
    <citation type="submission" date="2022-01" db="EMBL/GenBank/DDBJ databases">
        <title>Identification and Characterization of Corynebacterium sp.</title>
        <authorList>
            <person name="Luo Q."/>
            <person name="Qu P."/>
            <person name="Chen Q."/>
        </authorList>
    </citation>
    <scope>NUCLEOTIDE SEQUENCE [LARGE SCALE GENOMIC DNA]</scope>
    <source>
        <strain evidence="12 13">MC-12</strain>
    </source>
</reference>
<comment type="caution">
    <text evidence="12">The sequence shown here is derived from an EMBL/GenBank/DDBJ whole genome shotgun (WGS) entry which is preliminary data.</text>
</comment>
<organism evidence="12 13">
    <name type="scientific">Corynebacterium parakroppenstedtii</name>
    <dbReference type="NCBI Taxonomy" id="2828363"/>
    <lineage>
        <taxon>Bacteria</taxon>
        <taxon>Bacillati</taxon>
        <taxon>Actinomycetota</taxon>
        <taxon>Actinomycetes</taxon>
        <taxon>Mycobacteriales</taxon>
        <taxon>Corynebacteriaceae</taxon>
        <taxon>Corynebacterium</taxon>
    </lineage>
</organism>
<dbReference type="Gene3D" id="1.10.3080.10">
    <property type="entry name" value="Clc chloride channel"/>
    <property type="match status" value="1"/>
</dbReference>
<accession>A0ABS9HK49</accession>
<keyword evidence="4 11" id="KW-1133">Transmembrane helix</keyword>
<keyword evidence="7" id="KW-0869">Chloride channel</keyword>
<feature type="transmembrane region" description="Helical" evidence="11">
    <location>
        <begin position="107"/>
        <end position="129"/>
    </location>
</feature>
<dbReference type="PANTHER" id="PTHR43427">
    <property type="entry name" value="CHLORIDE CHANNEL PROTEIN CLC-E"/>
    <property type="match status" value="1"/>
</dbReference>
<dbReference type="PRINTS" id="PR00762">
    <property type="entry name" value="CLCHANNEL"/>
</dbReference>
<evidence type="ECO:0000256" key="11">
    <source>
        <dbReference type="SAM" id="Phobius"/>
    </source>
</evidence>
<evidence type="ECO:0000256" key="1">
    <source>
        <dbReference type="ARBA" id="ARBA00004141"/>
    </source>
</evidence>
<feature type="transmembrane region" description="Helical" evidence="11">
    <location>
        <begin position="244"/>
        <end position="262"/>
    </location>
</feature>
<evidence type="ECO:0000313" key="13">
    <source>
        <dbReference type="Proteomes" id="UP001200604"/>
    </source>
</evidence>